<dbReference type="Gene3D" id="3.40.50.300">
    <property type="entry name" value="P-loop containing nucleotide triphosphate hydrolases"/>
    <property type="match status" value="2"/>
</dbReference>
<evidence type="ECO:0000256" key="4">
    <source>
        <dbReference type="ARBA" id="ARBA00022475"/>
    </source>
</evidence>
<proteinExistence type="inferred from homology"/>
<organism evidence="9 10">
    <name type="scientific">Lutimaribacter marinistellae</name>
    <dbReference type="NCBI Taxonomy" id="1820329"/>
    <lineage>
        <taxon>Bacteria</taxon>
        <taxon>Pseudomonadati</taxon>
        <taxon>Pseudomonadota</taxon>
        <taxon>Alphaproteobacteria</taxon>
        <taxon>Rhodobacterales</taxon>
        <taxon>Roseobacteraceae</taxon>
        <taxon>Lutimaribacter</taxon>
    </lineage>
</organism>
<evidence type="ECO:0000259" key="8">
    <source>
        <dbReference type="PROSITE" id="PS50893"/>
    </source>
</evidence>
<evidence type="ECO:0000256" key="5">
    <source>
        <dbReference type="ARBA" id="ARBA00022741"/>
    </source>
</evidence>
<dbReference type="PANTHER" id="PTHR43297">
    <property type="entry name" value="OLIGOPEPTIDE TRANSPORT ATP-BINDING PROTEIN APPD"/>
    <property type="match status" value="1"/>
</dbReference>
<dbReference type="InterPro" id="IPR027417">
    <property type="entry name" value="P-loop_NTPase"/>
</dbReference>
<dbReference type="PANTHER" id="PTHR43297:SF2">
    <property type="entry name" value="DIPEPTIDE TRANSPORT ATP-BINDING PROTEIN DPPD"/>
    <property type="match status" value="1"/>
</dbReference>
<evidence type="ECO:0000256" key="3">
    <source>
        <dbReference type="ARBA" id="ARBA00022448"/>
    </source>
</evidence>
<keyword evidence="7" id="KW-0472">Membrane</keyword>
<feature type="domain" description="ABC transporter" evidence="8">
    <location>
        <begin position="8"/>
        <end position="258"/>
    </location>
</feature>
<dbReference type="InterPro" id="IPR003439">
    <property type="entry name" value="ABC_transporter-like_ATP-bd"/>
</dbReference>
<keyword evidence="6 9" id="KW-0067">ATP-binding</keyword>
<protein>
    <submittedName>
        <fullName evidence="9">ABC transporter ATP-binding protein</fullName>
    </submittedName>
</protein>
<dbReference type="SMART" id="SM00382">
    <property type="entry name" value="AAA"/>
    <property type="match status" value="2"/>
</dbReference>
<sequence>MTEQNYVLEVDGLTVSLPSNADRPNAVEGISITVAPGEIVCVVGESGSGKSVTASAVMGLLPNALRPTAGQTLLEGEDTLKADKGRLRDLRGTRMAMIFQEPMTALNPVTRVGEQIAEVLEIHTTMSAAERRQRAIEIMDAVHLPDPEKMVDAFPHQLSGGQRQRIMIAMALVLDPSLLIADEPTTALDVTTQAQILKLIKEMQERRGTGVLFITHDFGVVAEIADRIVVMQHGRIVEAGDRDAVLRRPKERYTQMLMQSVPSMTPPERSAKTSERAVEVSALNKIYGRTGWLSKDRIVHAVQDVDLEVRKGETLGIVGESGSGKSTVARCIARLIDPTSGSINLHGTEIATLSQGQLHPHRRKIQIVFQDPYRSLNPRRTIGQSLIEAPMNYGISQEQATQSARDLMELVGLSGDALERYPHQFSGGQRQRICIARALAVEPEVLIADEAVSALDVSVQAQVLELLDDIRVRYNLAMLFITHDLRVAAQICDRLIVMQKGVVVEQGPTRRVYQDPQHAYTRLLLEAAPGQGMTFGAEIEAAAVQGS</sequence>
<evidence type="ECO:0000256" key="6">
    <source>
        <dbReference type="ARBA" id="ARBA00022840"/>
    </source>
</evidence>
<reference evidence="10" key="1">
    <citation type="journal article" date="2019" name="Int. J. Syst. Evol. Microbiol.">
        <title>The Global Catalogue of Microorganisms (GCM) 10K type strain sequencing project: providing services to taxonomists for standard genome sequencing and annotation.</title>
        <authorList>
            <consortium name="The Broad Institute Genomics Platform"/>
            <consortium name="The Broad Institute Genome Sequencing Center for Infectious Disease"/>
            <person name="Wu L."/>
            <person name="Ma J."/>
        </authorList>
    </citation>
    <scope>NUCLEOTIDE SEQUENCE [LARGE SCALE GENOMIC DNA]</scope>
    <source>
        <strain evidence="10">KCTC 42911</strain>
    </source>
</reference>
<comment type="caution">
    <text evidence="9">The sequence shown here is derived from an EMBL/GenBank/DDBJ whole genome shotgun (WGS) entry which is preliminary data.</text>
</comment>
<dbReference type="GO" id="GO:0005524">
    <property type="term" value="F:ATP binding"/>
    <property type="evidence" value="ECO:0007669"/>
    <property type="project" value="UniProtKB-KW"/>
</dbReference>
<dbReference type="EMBL" id="JBHRXI010000016">
    <property type="protein sequence ID" value="MFC3615356.1"/>
    <property type="molecule type" value="Genomic_DNA"/>
</dbReference>
<name>A0ABV7TJZ5_9RHOB</name>
<keyword evidence="4" id="KW-1003">Cell membrane</keyword>
<accession>A0ABV7TJZ5</accession>
<comment type="similarity">
    <text evidence="2">Belongs to the ABC transporter superfamily.</text>
</comment>
<evidence type="ECO:0000256" key="7">
    <source>
        <dbReference type="ARBA" id="ARBA00023136"/>
    </source>
</evidence>
<evidence type="ECO:0000313" key="10">
    <source>
        <dbReference type="Proteomes" id="UP001595629"/>
    </source>
</evidence>
<dbReference type="Pfam" id="PF08352">
    <property type="entry name" value="oligo_HPY"/>
    <property type="match status" value="2"/>
</dbReference>
<dbReference type="Proteomes" id="UP001595629">
    <property type="component" value="Unassembled WGS sequence"/>
</dbReference>
<feature type="domain" description="ABC transporter" evidence="8">
    <location>
        <begin position="278"/>
        <end position="525"/>
    </location>
</feature>
<keyword evidence="5" id="KW-0547">Nucleotide-binding</keyword>
<evidence type="ECO:0000256" key="2">
    <source>
        <dbReference type="ARBA" id="ARBA00005417"/>
    </source>
</evidence>
<dbReference type="RefSeq" id="WP_386736604.1">
    <property type="nucleotide sequence ID" value="NZ_JBHRXI010000016.1"/>
</dbReference>
<keyword evidence="10" id="KW-1185">Reference proteome</keyword>
<gene>
    <name evidence="9" type="ORF">ACFORG_16480</name>
</gene>
<evidence type="ECO:0000256" key="1">
    <source>
        <dbReference type="ARBA" id="ARBA00004417"/>
    </source>
</evidence>
<dbReference type="SUPFAM" id="SSF52540">
    <property type="entry name" value="P-loop containing nucleoside triphosphate hydrolases"/>
    <property type="match status" value="2"/>
</dbReference>
<dbReference type="PROSITE" id="PS50893">
    <property type="entry name" value="ABC_TRANSPORTER_2"/>
    <property type="match status" value="2"/>
</dbReference>
<dbReference type="PROSITE" id="PS00211">
    <property type="entry name" value="ABC_TRANSPORTER_1"/>
    <property type="match status" value="2"/>
</dbReference>
<comment type="subcellular location">
    <subcellularLocation>
        <location evidence="1">Cell inner membrane</location>
        <topology evidence="1">Peripheral membrane protein</topology>
    </subcellularLocation>
</comment>
<dbReference type="Pfam" id="PF00005">
    <property type="entry name" value="ABC_tran"/>
    <property type="match status" value="2"/>
</dbReference>
<dbReference type="InterPro" id="IPR003593">
    <property type="entry name" value="AAA+_ATPase"/>
</dbReference>
<dbReference type="InterPro" id="IPR013563">
    <property type="entry name" value="Oligopep_ABC_C"/>
</dbReference>
<dbReference type="NCBIfam" id="NF007739">
    <property type="entry name" value="PRK10419.1"/>
    <property type="match status" value="2"/>
</dbReference>
<keyword evidence="3" id="KW-0813">Transport</keyword>
<dbReference type="NCBIfam" id="NF008453">
    <property type="entry name" value="PRK11308.1"/>
    <property type="match status" value="2"/>
</dbReference>
<dbReference type="InterPro" id="IPR050388">
    <property type="entry name" value="ABC_Ni/Peptide_Import"/>
</dbReference>
<evidence type="ECO:0000313" key="9">
    <source>
        <dbReference type="EMBL" id="MFC3615356.1"/>
    </source>
</evidence>
<dbReference type="CDD" id="cd03257">
    <property type="entry name" value="ABC_NikE_OppD_transporters"/>
    <property type="match status" value="2"/>
</dbReference>
<dbReference type="InterPro" id="IPR017871">
    <property type="entry name" value="ABC_transporter-like_CS"/>
</dbReference>